<proteinExistence type="predicted"/>
<dbReference type="PROSITE" id="PS50110">
    <property type="entry name" value="RESPONSE_REGULATORY"/>
    <property type="match status" value="1"/>
</dbReference>
<dbReference type="Pfam" id="PF00072">
    <property type="entry name" value="Response_reg"/>
    <property type="match status" value="1"/>
</dbReference>
<dbReference type="SMART" id="SM00448">
    <property type="entry name" value="REC"/>
    <property type="match status" value="1"/>
</dbReference>
<evidence type="ECO:0000313" key="5">
    <source>
        <dbReference type="Proteomes" id="UP000231637"/>
    </source>
</evidence>
<dbReference type="Gene3D" id="3.40.50.2300">
    <property type="match status" value="1"/>
</dbReference>
<dbReference type="Proteomes" id="UP000231637">
    <property type="component" value="Chromosome"/>
</dbReference>
<evidence type="ECO:0000259" key="3">
    <source>
        <dbReference type="PROSITE" id="PS50110"/>
    </source>
</evidence>
<name>A0A2K8LBE7_9PROT</name>
<dbReference type="EMBL" id="CP018800">
    <property type="protein sequence ID" value="ATX81566.1"/>
    <property type="molecule type" value="Genomic_DNA"/>
</dbReference>
<organism evidence="4 5">
    <name type="scientific">Mariprofundus ferrinatatus</name>
    <dbReference type="NCBI Taxonomy" id="1921087"/>
    <lineage>
        <taxon>Bacteria</taxon>
        <taxon>Pseudomonadati</taxon>
        <taxon>Pseudomonadota</taxon>
        <taxon>Candidatius Mariprofundia</taxon>
        <taxon>Mariprofundales</taxon>
        <taxon>Mariprofundaceae</taxon>
        <taxon>Mariprofundus</taxon>
    </lineage>
</organism>
<dbReference type="KEGG" id="mfn:Ga0123462_0696"/>
<feature type="domain" description="Response regulatory" evidence="3">
    <location>
        <begin position="2"/>
        <end position="117"/>
    </location>
</feature>
<protein>
    <submittedName>
        <fullName evidence="4">Two-component system, chemotaxis family, response regulator CheY/two-component system, NtrC family, nitrogen regulation response regulator GlnG</fullName>
    </submittedName>
</protein>
<comment type="caution">
    <text evidence="2">Lacks conserved residue(s) required for the propagation of feature annotation.</text>
</comment>
<evidence type="ECO:0000256" key="2">
    <source>
        <dbReference type="PROSITE-ProRule" id="PRU00169"/>
    </source>
</evidence>
<dbReference type="SUPFAM" id="SSF52172">
    <property type="entry name" value="CheY-like"/>
    <property type="match status" value="1"/>
</dbReference>
<gene>
    <name evidence="4" type="ORF">Ga0123462_0696</name>
</gene>
<evidence type="ECO:0000313" key="4">
    <source>
        <dbReference type="EMBL" id="ATX81566.1"/>
    </source>
</evidence>
<accession>A0A2K8LBE7</accession>
<dbReference type="CDD" id="cd00156">
    <property type="entry name" value="REC"/>
    <property type="match status" value="1"/>
</dbReference>
<dbReference type="InterPro" id="IPR050595">
    <property type="entry name" value="Bact_response_regulator"/>
</dbReference>
<dbReference type="InterPro" id="IPR001789">
    <property type="entry name" value="Sig_transdc_resp-reg_receiver"/>
</dbReference>
<sequence>MEVLIVDDLEHSRVSLARIVAHFGCVPVEALGAKDAIEILARRPEIGVVLLRSRKSAVNGYNLLSEMKSRPKPPKVVVVGKEEDMPSMLKMLAEGADEYIIKPYDSEAIARKMRSVGACC</sequence>
<dbReference type="RefSeq" id="WP_100265010.1">
    <property type="nucleotide sequence ID" value="NZ_CP018800.1"/>
</dbReference>
<keyword evidence="5" id="KW-1185">Reference proteome</keyword>
<dbReference type="PANTHER" id="PTHR44591">
    <property type="entry name" value="STRESS RESPONSE REGULATOR PROTEIN 1"/>
    <property type="match status" value="1"/>
</dbReference>
<dbReference type="InterPro" id="IPR011006">
    <property type="entry name" value="CheY-like_superfamily"/>
</dbReference>
<dbReference type="OrthoDB" id="9788090at2"/>
<keyword evidence="1" id="KW-0597">Phosphoprotein</keyword>
<dbReference type="GO" id="GO:0000160">
    <property type="term" value="P:phosphorelay signal transduction system"/>
    <property type="evidence" value="ECO:0007669"/>
    <property type="project" value="InterPro"/>
</dbReference>
<evidence type="ECO:0000256" key="1">
    <source>
        <dbReference type="ARBA" id="ARBA00022553"/>
    </source>
</evidence>
<dbReference type="PANTHER" id="PTHR44591:SF3">
    <property type="entry name" value="RESPONSE REGULATORY DOMAIN-CONTAINING PROTEIN"/>
    <property type="match status" value="1"/>
</dbReference>
<reference evidence="4 5" key="1">
    <citation type="submission" date="2016-12" db="EMBL/GenBank/DDBJ databases">
        <title>Isolation and genomic insights into novel planktonic Zetaproteobacteria from stratified waters of the Chesapeake Bay.</title>
        <authorList>
            <person name="McAllister S.M."/>
            <person name="Kato S."/>
            <person name="Chan C.S."/>
            <person name="Chiu B.K."/>
            <person name="Field E.K."/>
        </authorList>
    </citation>
    <scope>NUCLEOTIDE SEQUENCE [LARGE SCALE GENOMIC DNA]</scope>
    <source>
        <strain evidence="4 5">CP-8</strain>
    </source>
</reference>
<dbReference type="AlphaFoldDB" id="A0A2K8LBE7"/>